<dbReference type="InterPro" id="IPR004165">
    <property type="entry name" value="CoA_trans_fam_I"/>
</dbReference>
<evidence type="ECO:0000313" key="1">
    <source>
        <dbReference type="EMBL" id="WKD49062.1"/>
    </source>
</evidence>
<dbReference type="Proteomes" id="UP001321520">
    <property type="component" value="Chromosome"/>
</dbReference>
<sequence length="281" mass="31558">MVLILYVHYHCQSIKVIWLNLIVMREKIIHNPLADLLICACSSIWDDDSEVLASGIGLIQRLAASLAMMKNPNLMMTDSEAYIVSEPVPVGRRNGYEPRRETWMGFSRIFDNVWSGNRHALVGPSQIDRFGQANISAIGDYEQPKVQMLGMRGFPGNSISHANSFFVPVHSRRVFVEGEVDTVCSIGYNPARLPKGYWLDDIDIRRIITDLCVMDFEPNHKRMRILSLHPGVSADEVQDNTGFDLIRPDGLGQTAEPTPQELATISALDPNNLRINAVKTR</sequence>
<organism evidence="1 2">
    <name type="scientific">Microbulbifer spongiae</name>
    <dbReference type="NCBI Taxonomy" id="2944933"/>
    <lineage>
        <taxon>Bacteria</taxon>
        <taxon>Pseudomonadati</taxon>
        <taxon>Pseudomonadota</taxon>
        <taxon>Gammaproteobacteria</taxon>
        <taxon>Cellvibrionales</taxon>
        <taxon>Microbulbiferaceae</taxon>
        <taxon>Microbulbifer</taxon>
    </lineage>
</organism>
<dbReference type="EMBL" id="CP098023">
    <property type="protein sequence ID" value="WKD49062.1"/>
    <property type="molecule type" value="Genomic_DNA"/>
</dbReference>
<protein>
    <submittedName>
        <fullName evidence="1">Ketoacid CoA transferase</fullName>
    </submittedName>
</protein>
<keyword evidence="1" id="KW-0808">Transferase</keyword>
<dbReference type="SMART" id="SM00882">
    <property type="entry name" value="CoA_trans"/>
    <property type="match status" value="1"/>
</dbReference>
<proteinExistence type="predicted"/>
<dbReference type="PANTHER" id="PTHR43293:SF3">
    <property type="entry name" value="CHOLESTEROL RING-CLEAVING HYDROLASE IPDB SUBUNIT"/>
    <property type="match status" value="1"/>
</dbReference>
<dbReference type="Gene3D" id="3.40.1080.10">
    <property type="entry name" value="Glutaconate Coenzyme A-transferase"/>
    <property type="match status" value="1"/>
</dbReference>
<reference evidence="1 2" key="1">
    <citation type="submission" date="2022-05" db="EMBL/GenBank/DDBJ databases">
        <title>Microbulbifer sp. nov., isolated from sponge.</title>
        <authorList>
            <person name="Gao L."/>
        </authorList>
    </citation>
    <scope>NUCLEOTIDE SEQUENCE [LARGE SCALE GENOMIC DNA]</scope>
    <source>
        <strain evidence="1 2">MI-G</strain>
    </source>
</reference>
<accession>A0ABY9E8Q4</accession>
<dbReference type="GO" id="GO:0016740">
    <property type="term" value="F:transferase activity"/>
    <property type="evidence" value="ECO:0007669"/>
    <property type="project" value="UniProtKB-KW"/>
</dbReference>
<dbReference type="PANTHER" id="PTHR43293">
    <property type="entry name" value="ACETATE COA-TRANSFERASE YDIF"/>
    <property type="match status" value="1"/>
</dbReference>
<name>A0ABY9E8Q4_9GAMM</name>
<gene>
    <name evidence="1" type="ORF">M8T91_14325</name>
</gene>
<dbReference type="SUPFAM" id="SSF100950">
    <property type="entry name" value="NagB/RpiA/CoA transferase-like"/>
    <property type="match status" value="1"/>
</dbReference>
<dbReference type="RefSeq" id="WP_301414848.1">
    <property type="nucleotide sequence ID" value="NZ_CP098023.1"/>
</dbReference>
<dbReference type="Pfam" id="PF01144">
    <property type="entry name" value="CoA_trans"/>
    <property type="match status" value="1"/>
</dbReference>
<keyword evidence="2" id="KW-1185">Reference proteome</keyword>
<dbReference type="InterPro" id="IPR037171">
    <property type="entry name" value="NagB/RpiA_transferase-like"/>
</dbReference>
<evidence type="ECO:0000313" key="2">
    <source>
        <dbReference type="Proteomes" id="UP001321520"/>
    </source>
</evidence>